<evidence type="ECO:0008006" key="4">
    <source>
        <dbReference type="Google" id="ProtNLM"/>
    </source>
</evidence>
<reference evidence="3" key="2">
    <citation type="submission" date="2015-07" db="EMBL/GenBank/DDBJ databases">
        <title>Plasmids, circular viruses and viroids from rat gut.</title>
        <authorList>
            <person name="Jorgensen T.J."/>
            <person name="Hansen M.A."/>
            <person name="Xu Z."/>
            <person name="Tabak M.A."/>
            <person name="Sorensen S.J."/>
            <person name="Hansen L.H."/>
        </authorList>
    </citation>
    <scope>NUCLEOTIDE SEQUENCE</scope>
    <source>
        <plasmid evidence="3">pRGFK1126</plasmid>
    </source>
</reference>
<proteinExistence type="predicted"/>
<sequence length="202" mass="22925">MAKNSKEAQARADAKRAGMRSRGWACIVYPESVPDNWIDLLNEAHIQTLISPIHDMDKSANGEPKKPHYHVLAMFDNPVGEASPKSYFGRIGITAPPEKVDTIKGYARYLIHLDDHDKARYDEHEVTALAGASWGSVALDEAEEVNALLDEIEEFIADNGCISYFALCRYARTERPEWTRIIRKNTIHLTALLKSLQWEFER</sequence>
<dbReference type="EMBL" id="LN853706">
    <property type="protein sequence ID" value="CRY96528.1"/>
    <property type="molecule type" value="Genomic_DNA"/>
</dbReference>
<organism evidence="3">
    <name type="scientific">uncultured prokaryote</name>
    <dbReference type="NCBI Taxonomy" id="198431"/>
    <lineage>
        <taxon>unclassified sequences</taxon>
        <taxon>environmental samples</taxon>
    </lineage>
</organism>
<dbReference type="AlphaFoldDB" id="A0A0H5Q3R1"/>
<dbReference type="Gene3D" id="3.40.1310.30">
    <property type="match status" value="1"/>
</dbReference>
<reference evidence="3" key="1">
    <citation type="submission" date="2015-06" db="EMBL/GenBank/DDBJ databases">
        <authorList>
            <person name="Joergensen T."/>
        </authorList>
    </citation>
    <scope>NUCLEOTIDE SEQUENCE</scope>
    <source>
        <plasmid evidence="3">pRGFK1126</plasmid>
    </source>
</reference>
<dbReference type="GO" id="GO:0003916">
    <property type="term" value="F:DNA topoisomerase activity"/>
    <property type="evidence" value="ECO:0007669"/>
    <property type="project" value="InterPro"/>
</dbReference>
<dbReference type="Pfam" id="PF01719">
    <property type="entry name" value="Rep_OBD"/>
    <property type="match status" value="1"/>
</dbReference>
<dbReference type="Pfam" id="PF21861">
    <property type="entry name" value="RepB_C"/>
    <property type="match status" value="1"/>
</dbReference>
<geneLocation type="plasmid" evidence="3">
    <name>pRGFK1126</name>
</geneLocation>
<feature type="domain" description="Plasmid replication protein origin binding" evidence="1">
    <location>
        <begin position="19"/>
        <end position="131"/>
    </location>
</feature>
<dbReference type="GO" id="GO:0003677">
    <property type="term" value="F:DNA binding"/>
    <property type="evidence" value="ECO:0007669"/>
    <property type="project" value="InterPro"/>
</dbReference>
<keyword evidence="3" id="KW-0614">Plasmid</keyword>
<accession>A0A0H5Q3R1</accession>
<protein>
    <recommendedName>
        <fullName evidence="4">Plasmid replication protein</fullName>
    </recommendedName>
</protein>
<feature type="domain" description="Replication protein RepB C-terminal" evidence="2">
    <location>
        <begin position="144"/>
        <end position="196"/>
    </location>
</feature>
<dbReference type="InterPro" id="IPR002631">
    <property type="entry name" value="Plasmid_rep_OBD"/>
</dbReference>
<dbReference type="InterPro" id="IPR053923">
    <property type="entry name" value="RepB_C"/>
</dbReference>
<evidence type="ECO:0000259" key="2">
    <source>
        <dbReference type="Pfam" id="PF21861"/>
    </source>
</evidence>
<evidence type="ECO:0000259" key="1">
    <source>
        <dbReference type="Pfam" id="PF01719"/>
    </source>
</evidence>
<name>A0A0H5Q3R1_9ZZZZ</name>
<dbReference type="GO" id="GO:0006260">
    <property type="term" value="P:DNA replication"/>
    <property type="evidence" value="ECO:0007669"/>
    <property type="project" value="InterPro"/>
</dbReference>
<evidence type="ECO:0000313" key="3">
    <source>
        <dbReference type="EMBL" id="CRY96528.1"/>
    </source>
</evidence>